<accession>A0ABM9AZ77</accession>
<proteinExistence type="predicted"/>
<reference evidence="1" key="1">
    <citation type="submission" date="2021-12" db="EMBL/GenBank/DDBJ databases">
        <authorList>
            <person name="Rodrigo-Torres L."/>
            <person name="Arahal R. D."/>
            <person name="Lucena T."/>
        </authorList>
    </citation>
    <scope>NUCLEOTIDE SEQUENCE</scope>
    <source>
        <strain evidence="1">CECT 8419</strain>
    </source>
</reference>
<keyword evidence="2" id="KW-1185">Reference proteome</keyword>
<sequence length="617" mass="70463">MQPAEFIASCERLQRLDRSAEVIQSVREGVEVAMPDHFAIPFSPDVTTTFRRGGRPSRHRRGQWHELVQHLKDLAYLTPKFFSSWHQRRAADQPPTARQIASLVKAVRAFWTEDPFWTTSLVPAMPTQDAARQQRWVEHHLTELVYRASSYTSFDGDLSPDVQYRIGDRSAFGRSLAFRMRVYFRDYQGGHTNSRKAYFDRKLLPLLYSLNNSLGGALAASLPGRDATVLDEGIQRVLLDATLLFATYRRANRFTARDRGSYYLLYQLEPRTGEVKDLVVPDAKEEQRRLLRLRRRTKRKLTNARLYIDTGGNRLGIRLMQLGLWRAGCYIGVLDGVFGLQSHRALLALVAQEREAVRPVLGPRQLDRVVNSVGEEVLVDLRLVGILLDAYAPPPQVEAQREEAHLWQAIDAAGVAETLDEQLLDREASLRPLYGHLEHHPHRRVYYGLRGLIRGAVRAITVVISWIRDRVRQLLGAVFDFVKAVVKRVQEAGSLFFTGFRYFSHYLLGRPFISLGAGVGEERPVVLTRFALDFDTVCFTDRTASVEDIRMHQRYVSDMQRGAAYFLRVTALLIRSLATLSAPQRWIRLGVLLAREVRRVLQEVASGRPLGRLEQVE</sequence>
<evidence type="ECO:0000313" key="1">
    <source>
        <dbReference type="EMBL" id="CAH1000159.1"/>
    </source>
</evidence>
<name>A0ABM9AZ77_9BACT</name>
<organism evidence="1 2">
    <name type="scientific">Neolewinella maritima</name>
    <dbReference type="NCBI Taxonomy" id="1383882"/>
    <lineage>
        <taxon>Bacteria</taxon>
        <taxon>Pseudomonadati</taxon>
        <taxon>Bacteroidota</taxon>
        <taxon>Saprospiria</taxon>
        <taxon>Saprospirales</taxon>
        <taxon>Lewinellaceae</taxon>
        <taxon>Neolewinella</taxon>
    </lineage>
</organism>
<protein>
    <submittedName>
        <fullName evidence="1">Uncharacterized protein</fullName>
    </submittedName>
</protein>
<gene>
    <name evidence="1" type="ORF">LEM8419_01306</name>
</gene>
<comment type="caution">
    <text evidence="1">The sequence shown here is derived from an EMBL/GenBank/DDBJ whole genome shotgun (WGS) entry which is preliminary data.</text>
</comment>
<dbReference type="EMBL" id="CAKLPZ010000001">
    <property type="protein sequence ID" value="CAH1000159.1"/>
    <property type="molecule type" value="Genomic_DNA"/>
</dbReference>
<dbReference type="Proteomes" id="UP000837803">
    <property type="component" value="Unassembled WGS sequence"/>
</dbReference>
<dbReference type="RefSeq" id="WP_238750214.1">
    <property type="nucleotide sequence ID" value="NZ_CAKLPZ010000001.1"/>
</dbReference>
<evidence type="ECO:0000313" key="2">
    <source>
        <dbReference type="Proteomes" id="UP000837803"/>
    </source>
</evidence>